<evidence type="ECO:0000256" key="2">
    <source>
        <dbReference type="ARBA" id="ARBA00009533"/>
    </source>
</evidence>
<dbReference type="GO" id="GO:0005737">
    <property type="term" value="C:cytoplasm"/>
    <property type="evidence" value="ECO:0007669"/>
    <property type="project" value="TreeGrafter"/>
</dbReference>
<dbReference type="Pfam" id="PF00282">
    <property type="entry name" value="Pyridoxal_deC"/>
    <property type="match status" value="2"/>
</dbReference>
<dbReference type="GO" id="GO:0016831">
    <property type="term" value="F:carboxy-lyase activity"/>
    <property type="evidence" value="ECO:0007669"/>
    <property type="project" value="UniProtKB-KW"/>
</dbReference>
<dbReference type="GO" id="GO:0030170">
    <property type="term" value="F:pyridoxal phosphate binding"/>
    <property type="evidence" value="ECO:0007669"/>
    <property type="project" value="InterPro"/>
</dbReference>
<dbReference type="Gene3D" id="3.90.1150.10">
    <property type="entry name" value="Aspartate Aminotransferase, domain 1"/>
    <property type="match status" value="1"/>
</dbReference>
<evidence type="ECO:0000256" key="1">
    <source>
        <dbReference type="ARBA" id="ARBA00001933"/>
    </source>
</evidence>
<keyword evidence="3" id="KW-0210">Decarboxylase</keyword>
<dbReference type="GO" id="GO:0006520">
    <property type="term" value="P:amino acid metabolic process"/>
    <property type="evidence" value="ECO:0007669"/>
    <property type="project" value="InterPro"/>
</dbReference>
<dbReference type="InterPro" id="IPR002129">
    <property type="entry name" value="PyrdxlP-dep_de-COase"/>
</dbReference>
<feature type="chain" id="PRO_5029002407" evidence="8">
    <location>
        <begin position="21"/>
        <end position="837"/>
    </location>
</feature>
<dbReference type="PANTHER" id="PTHR11999">
    <property type="entry name" value="GROUP II PYRIDOXAL-5-PHOSPHATE DECARBOXYLASE"/>
    <property type="match status" value="1"/>
</dbReference>
<comment type="cofactor">
    <cofactor evidence="1 6">
        <name>pyridoxal 5'-phosphate</name>
        <dbReference type="ChEBI" id="CHEBI:597326"/>
    </cofactor>
</comment>
<evidence type="ECO:0000256" key="6">
    <source>
        <dbReference type="PIRSR" id="PIRSR602129-50"/>
    </source>
</evidence>
<comment type="similarity">
    <text evidence="2">Belongs to the group II decarboxylase family.</text>
</comment>
<name>A0A7E4UVY0_PANRE</name>
<evidence type="ECO:0000256" key="8">
    <source>
        <dbReference type="SAM" id="SignalP"/>
    </source>
</evidence>
<keyword evidence="4 6" id="KW-0663">Pyridoxal phosphate</keyword>
<keyword evidence="5" id="KW-0456">Lyase</keyword>
<dbReference type="GO" id="GO:0019752">
    <property type="term" value="P:carboxylic acid metabolic process"/>
    <property type="evidence" value="ECO:0007669"/>
    <property type="project" value="InterPro"/>
</dbReference>
<dbReference type="Gene3D" id="1.20.1340.10">
    <property type="entry name" value="dopa decarboxylase, N-terminal domain"/>
    <property type="match status" value="1"/>
</dbReference>
<dbReference type="InterPro" id="IPR015421">
    <property type="entry name" value="PyrdxlP-dep_Trfase_major"/>
</dbReference>
<dbReference type="PANTHER" id="PTHR11999:SF70">
    <property type="entry name" value="MIP05841P"/>
    <property type="match status" value="1"/>
</dbReference>
<evidence type="ECO:0000313" key="10">
    <source>
        <dbReference type="WBParaSite" id="Pan_g13478.t1"/>
    </source>
</evidence>
<organism evidence="9 10">
    <name type="scientific">Panagrellus redivivus</name>
    <name type="common">Microworm</name>
    <dbReference type="NCBI Taxonomy" id="6233"/>
    <lineage>
        <taxon>Eukaryota</taxon>
        <taxon>Metazoa</taxon>
        <taxon>Ecdysozoa</taxon>
        <taxon>Nematoda</taxon>
        <taxon>Chromadorea</taxon>
        <taxon>Rhabditida</taxon>
        <taxon>Tylenchina</taxon>
        <taxon>Panagrolaimomorpha</taxon>
        <taxon>Panagrolaimoidea</taxon>
        <taxon>Panagrolaimidae</taxon>
        <taxon>Panagrellus</taxon>
    </lineage>
</organism>
<dbReference type="InterPro" id="IPR015424">
    <property type="entry name" value="PyrdxlP-dep_Trfase"/>
</dbReference>
<feature type="modified residue" description="N6-(pyridoxal phosphate)lysine" evidence="6">
    <location>
        <position position="574"/>
    </location>
</feature>
<dbReference type="Proteomes" id="UP000492821">
    <property type="component" value="Unassembled WGS sequence"/>
</dbReference>
<feature type="region of interest" description="Disordered" evidence="7">
    <location>
        <begin position="688"/>
        <end position="708"/>
    </location>
</feature>
<feature type="region of interest" description="Disordered" evidence="7">
    <location>
        <begin position="776"/>
        <end position="837"/>
    </location>
</feature>
<dbReference type="InterPro" id="IPR010977">
    <property type="entry name" value="Aromatic_deC"/>
</dbReference>
<dbReference type="WBParaSite" id="Pan_g13478.t1">
    <property type="protein sequence ID" value="Pan_g13478.t1"/>
    <property type="gene ID" value="Pan_g13478"/>
</dbReference>
<proteinExistence type="inferred from homology"/>
<dbReference type="Gene3D" id="3.40.640.10">
    <property type="entry name" value="Type I PLP-dependent aspartate aminotransferase-like (Major domain)"/>
    <property type="match status" value="1"/>
</dbReference>
<evidence type="ECO:0000313" key="9">
    <source>
        <dbReference type="Proteomes" id="UP000492821"/>
    </source>
</evidence>
<protein>
    <submittedName>
        <fullName evidence="10">Arginine decarboxylase</fullName>
    </submittedName>
</protein>
<reference evidence="9" key="1">
    <citation type="journal article" date="2013" name="Genetics">
        <title>The draft genome and transcriptome of Panagrellus redivivus are shaped by the harsh demands of a free-living lifestyle.</title>
        <authorList>
            <person name="Srinivasan J."/>
            <person name="Dillman A.R."/>
            <person name="Macchietto M.G."/>
            <person name="Heikkinen L."/>
            <person name="Lakso M."/>
            <person name="Fracchia K.M."/>
            <person name="Antoshechkin I."/>
            <person name="Mortazavi A."/>
            <person name="Wong G."/>
            <person name="Sternberg P.W."/>
        </authorList>
    </citation>
    <scope>NUCLEOTIDE SEQUENCE [LARGE SCALE GENOMIC DNA]</scope>
    <source>
        <strain evidence="9">MT8872</strain>
    </source>
</reference>
<keyword evidence="9" id="KW-1185">Reference proteome</keyword>
<dbReference type="PRINTS" id="PR00800">
    <property type="entry name" value="YHDCRBOXLASE"/>
</dbReference>
<dbReference type="AlphaFoldDB" id="A0A7E4UVY0"/>
<feature type="compositionally biased region" description="Polar residues" evidence="7">
    <location>
        <begin position="815"/>
        <end position="837"/>
    </location>
</feature>
<feature type="signal peptide" evidence="8">
    <location>
        <begin position="1"/>
        <end position="20"/>
    </location>
</feature>
<evidence type="ECO:0000256" key="4">
    <source>
        <dbReference type="ARBA" id="ARBA00022898"/>
    </source>
</evidence>
<accession>A0A7E4UVY0</accession>
<evidence type="ECO:0000256" key="5">
    <source>
        <dbReference type="ARBA" id="ARBA00023239"/>
    </source>
</evidence>
<reference evidence="10" key="2">
    <citation type="submission" date="2020-10" db="UniProtKB">
        <authorList>
            <consortium name="WormBaseParasite"/>
        </authorList>
    </citation>
    <scope>IDENTIFICATION</scope>
</reference>
<keyword evidence="8" id="KW-0732">Signal</keyword>
<dbReference type="SUPFAM" id="SSF53383">
    <property type="entry name" value="PLP-dependent transferases"/>
    <property type="match status" value="1"/>
</dbReference>
<sequence length="837" mass="94798">MRSALFALLCIATIVLDADAILVPVIGKVHYFANDMSDGSDPLWLFHELGLKNNPTDSKIQDNNQLCAAVAEKQSTLTSSDMIIVFTNTRFCNVARSEPSVIQIQKRWMEKAEMKYQIGNLESTVTAATNKRQSLTDLLKIAFFDQIVVTLEPILSLYSYSNIFAILTSLFGGITLKHVSDENDAEVQRIRADIARMQPENIRNAHRDVYSITPLHTRAEFREWMKYIVEIIIDYKEHPEVYQVLIDREPGFIINNWNQTAPEEPDEFKDILKDIMSKVMPNMTHWQHPRFHAYFATGCSYPDILADTLISGFGNISFNWDSCPAYAEMEVIVMNWLGKVFGLPDQFLFTIPNPNKGKGGGAMQDSASDCVLVALITARDRYVKKFEGQRIQAMTENKENENPTKKTSPLEDREMLNNFTDRKEHHVELPYLVAYASKEAHSCLEKATKLTCVHLRVVDTNDNMEMTWGELKSAMEHDIEMNRIPIFVHVTTGTTATGAFDKLKDIGKGLRNYTALPHKKGLQKDFIERIMKEIWIHVDGAYGGSLWTLPTGRSDKTGYTGLVYADSVNINLHKIFLHSSSAGCIWTKNQKRLKQAMNVDPVYLKPADDRAIDFRNYGIPLTRRQRFMKAWFVLRMYGVKGMQAYISQLIKMSKHMRALLERNPYVELIGQLTYTVSCIRLNAKRNLTEEEEKQNQNGKTLARPEPIPEEERNQLTEELAAFINKTCLLAVTKAKPKGKTVVRISVSHQMSQEKEIEESHEILLQLIKRFNNGERVATLNGQPPSDPPGHETTTHQMLLPNDPGVIGTPPDTPDKTQPSVGRVTSSANIASPSGQGN</sequence>
<evidence type="ECO:0000256" key="3">
    <source>
        <dbReference type="ARBA" id="ARBA00022793"/>
    </source>
</evidence>
<dbReference type="InterPro" id="IPR015422">
    <property type="entry name" value="PyrdxlP-dep_Trfase_small"/>
</dbReference>
<evidence type="ECO:0000256" key="7">
    <source>
        <dbReference type="SAM" id="MobiDB-lite"/>
    </source>
</evidence>